<gene>
    <name evidence="1" type="primary">aroK_2</name>
    <name evidence="1" type="ORF">GCM10025875_13470</name>
</gene>
<dbReference type="EMBL" id="BSUM01000001">
    <property type="protein sequence ID" value="GMA31355.1"/>
    <property type="molecule type" value="Genomic_DNA"/>
</dbReference>
<keyword evidence="2" id="KW-1185">Reference proteome</keyword>
<dbReference type="SUPFAM" id="SSF52540">
    <property type="entry name" value="P-loop containing nucleoside triphosphate hydrolases"/>
    <property type="match status" value="1"/>
</dbReference>
<dbReference type="Pfam" id="PF01202">
    <property type="entry name" value="SKI"/>
    <property type="match status" value="1"/>
</dbReference>
<organism evidence="1 2">
    <name type="scientific">Litorihabitans aurantiacus</name>
    <dbReference type="NCBI Taxonomy" id="1930061"/>
    <lineage>
        <taxon>Bacteria</taxon>
        <taxon>Bacillati</taxon>
        <taxon>Actinomycetota</taxon>
        <taxon>Actinomycetes</taxon>
        <taxon>Micrococcales</taxon>
        <taxon>Beutenbergiaceae</taxon>
        <taxon>Litorihabitans</taxon>
    </lineage>
</organism>
<dbReference type="Gene3D" id="3.40.50.300">
    <property type="entry name" value="P-loop containing nucleotide triphosphate hydrolases"/>
    <property type="match status" value="1"/>
</dbReference>
<proteinExistence type="predicted"/>
<comment type="caution">
    <text evidence="1">The sequence shown here is derived from an EMBL/GenBank/DDBJ whole genome shotgun (WGS) entry which is preliminary data.</text>
</comment>
<dbReference type="AlphaFoldDB" id="A0AA37UUG8"/>
<protein>
    <submittedName>
        <fullName evidence="1">Shikimate kinase</fullName>
    </submittedName>
</protein>
<dbReference type="InterPro" id="IPR027417">
    <property type="entry name" value="P-loop_NTPase"/>
</dbReference>
<name>A0AA37UUG8_9MICO</name>
<dbReference type="Proteomes" id="UP001157161">
    <property type="component" value="Unassembled WGS sequence"/>
</dbReference>
<keyword evidence="1" id="KW-0418">Kinase</keyword>
<dbReference type="InterPro" id="IPR031322">
    <property type="entry name" value="Shikimate/glucono_kinase"/>
</dbReference>
<reference evidence="1" key="2">
    <citation type="submission" date="2023-02" db="EMBL/GenBank/DDBJ databases">
        <authorList>
            <person name="Sun Q."/>
            <person name="Mori K."/>
        </authorList>
    </citation>
    <scope>NUCLEOTIDE SEQUENCE</scope>
    <source>
        <strain evidence="1">NBRC 112290</strain>
    </source>
</reference>
<keyword evidence="1" id="KW-0808">Transferase</keyword>
<dbReference type="GO" id="GO:0016301">
    <property type="term" value="F:kinase activity"/>
    <property type="evidence" value="ECO:0007669"/>
    <property type="project" value="UniProtKB-KW"/>
</dbReference>
<sequence>MTSPEPARVPVLVLVGPPGAGTSTVGAEIAARRGALAIDTERRAARELGFDDVAAAFVGVGEDVFAERERVCALAALEEAAQENGAVVVLGASVTDARVRERLRPAVVIQLTASLAHAAPRLGFATARPVFLGNPRALWSRLVQERQTHYDAASRASVDTDDRTIAEVADAVEAALEEIA</sequence>
<evidence type="ECO:0000313" key="2">
    <source>
        <dbReference type="Proteomes" id="UP001157161"/>
    </source>
</evidence>
<dbReference type="RefSeq" id="WP_284250205.1">
    <property type="nucleotide sequence ID" value="NZ_BSUM01000001.1"/>
</dbReference>
<reference evidence="1" key="1">
    <citation type="journal article" date="2014" name="Int. J. Syst. Evol. Microbiol.">
        <title>Complete genome sequence of Corynebacterium casei LMG S-19264T (=DSM 44701T), isolated from a smear-ripened cheese.</title>
        <authorList>
            <consortium name="US DOE Joint Genome Institute (JGI-PGF)"/>
            <person name="Walter F."/>
            <person name="Albersmeier A."/>
            <person name="Kalinowski J."/>
            <person name="Ruckert C."/>
        </authorList>
    </citation>
    <scope>NUCLEOTIDE SEQUENCE</scope>
    <source>
        <strain evidence="1">NBRC 112290</strain>
    </source>
</reference>
<accession>A0AA37UUG8</accession>
<evidence type="ECO:0000313" key="1">
    <source>
        <dbReference type="EMBL" id="GMA31355.1"/>
    </source>
</evidence>